<dbReference type="InterPro" id="IPR036397">
    <property type="entry name" value="RNaseH_sf"/>
</dbReference>
<sequence length="197" mass="22838">MVAEIKNKYCNVTKESIMLYLQLCSHCQKKSTNRKIGLVSKPILHNAFNSRAQVGLIDMQSQHFNDFRFIFCYQDHLTKFVILRPLKSKRAEEIAYNLLDIYTTFGAPAILQSDNGREFVNSTITELHNMWEDVKIVHGKPRHSQSQGSVERANRDVEDMLATWMAENNSTDWPSGLKFIQFQKNRALHSGKKKYLI</sequence>
<name>A0A8R2NK25_ACYPI</name>
<dbReference type="AlphaFoldDB" id="A0A8R2NK25"/>
<dbReference type="Gene3D" id="3.30.420.10">
    <property type="entry name" value="Ribonuclease H-like superfamily/Ribonuclease H"/>
    <property type="match status" value="1"/>
</dbReference>
<organism evidence="2 3">
    <name type="scientific">Acyrthosiphon pisum</name>
    <name type="common">Pea aphid</name>
    <dbReference type="NCBI Taxonomy" id="7029"/>
    <lineage>
        <taxon>Eukaryota</taxon>
        <taxon>Metazoa</taxon>
        <taxon>Ecdysozoa</taxon>
        <taxon>Arthropoda</taxon>
        <taxon>Hexapoda</taxon>
        <taxon>Insecta</taxon>
        <taxon>Pterygota</taxon>
        <taxon>Neoptera</taxon>
        <taxon>Paraneoptera</taxon>
        <taxon>Hemiptera</taxon>
        <taxon>Sternorrhyncha</taxon>
        <taxon>Aphidomorpha</taxon>
        <taxon>Aphidoidea</taxon>
        <taxon>Aphididae</taxon>
        <taxon>Macrosiphini</taxon>
        <taxon>Acyrthosiphon</taxon>
    </lineage>
</organism>
<protein>
    <recommendedName>
        <fullName evidence="1">Integrase catalytic domain-containing protein</fullName>
    </recommendedName>
</protein>
<dbReference type="InterPro" id="IPR050951">
    <property type="entry name" value="Retrovirus_Pol_polyprotein"/>
</dbReference>
<reference evidence="2" key="2">
    <citation type="submission" date="2022-06" db="UniProtKB">
        <authorList>
            <consortium name="EnsemblMetazoa"/>
        </authorList>
    </citation>
    <scope>IDENTIFICATION</scope>
</reference>
<evidence type="ECO:0000313" key="2">
    <source>
        <dbReference type="EnsemblMetazoa" id="XP_029341479.1"/>
    </source>
</evidence>
<dbReference type="GO" id="GO:0015074">
    <property type="term" value="P:DNA integration"/>
    <property type="evidence" value="ECO:0007669"/>
    <property type="project" value="InterPro"/>
</dbReference>
<dbReference type="GeneID" id="115033304"/>
<dbReference type="EnsemblMetazoa" id="XM_029485619.1">
    <property type="protein sequence ID" value="XP_029341479.1"/>
    <property type="gene ID" value="LOC115033304"/>
</dbReference>
<feature type="domain" description="Integrase catalytic" evidence="1">
    <location>
        <begin position="38"/>
        <end position="197"/>
    </location>
</feature>
<proteinExistence type="predicted"/>
<dbReference type="Proteomes" id="UP000007819">
    <property type="component" value="Chromosome X"/>
</dbReference>
<dbReference type="PANTHER" id="PTHR37984">
    <property type="entry name" value="PROTEIN CBG26694"/>
    <property type="match status" value="1"/>
</dbReference>
<dbReference type="RefSeq" id="XP_029341479.1">
    <property type="nucleotide sequence ID" value="XM_029485619.1"/>
</dbReference>
<dbReference type="PANTHER" id="PTHR37984:SF5">
    <property type="entry name" value="PROTEIN NYNRIN-LIKE"/>
    <property type="match status" value="1"/>
</dbReference>
<reference evidence="3" key="1">
    <citation type="submission" date="2010-06" db="EMBL/GenBank/DDBJ databases">
        <authorList>
            <person name="Jiang H."/>
            <person name="Abraham K."/>
            <person name="Ali S."/>
            <person name="Alsbrooks S.L."/>
            <person name="Anim B.N."/>
            <person name="Anosike U.S."/>
            <person name="Attaway T."/>
            <person name="Bandaranaike D.P."/>
            <person name="Battles P.K."/>
            <person name="Bell S.N."/>
            <person name="Bell A.V."/>
            <person name="Beltran B."/>
            <person name="Bickham C."/>
            <person name="Bustamante Y."/>
            <person name="Caleb T."/>
            <person name="Canada A."/>
            <person name="Cardenas V."/>
            <person name="Carter K."/>
            <person name="Chacko J."/>
            <person name="Chandrabose M.N."/>
            <person name="Chavez D."/>
            <person name="Chavez A."/>
            <person name="Chen L."/>
            <person name="Chu H.-S."/>
            <person name="Claassen K.J."/>
            <person name="Cockrell R."/>
            <person name="Collins M."/>
            <person name="Cooper J.A."/>
            <person name="Cree A."/>
            <person name="Curry S.M."/>
            <person name="Da Y."/>
            <person name="Dao M.D."/>
            <person name="Das B."/>
            <person name="Davila M.-L."/>
            <person name="Davy-Carroll L."/>
            <person name="Denson S."/>
            <person name="Dinh H."/>
            <person name="Ebong V.E."/>
            <person name="Edwards J.R."/>
            <person name="Egan A."/>
            <person name="El-Daye J."/>
            <person name="Escobedo L."/>
            <person name="Fernandez S."/>
            <person name="Fernando P.R."/>
            <person name="Flagg N."/>
            <person name="Forbes L.D."/>
            <person name="Fowler R.G."/>
            <person name="Fu Q."/>
            <person name="Gabisi R.A."/>
            <person name="Ganer J."/>
            <person name="Garbino Pronczuk A."/>
            <person name="Garcia R.M."/>
            <person name="Garner T."/>
            <person name="Garrett T.E."/>
            <person name="Gonzalez D.A."/>
            <person name="Hamid H."/>
            <person name="Hawkins E.S."/>
            <person name="Hirani K."/>
            <person name="Hogues M.E."/>
            <person name="Hollins B."/>
            <person name="Hsiao C.-H."/>
            <person name="Jabil R."/>
            <person name="James M.L."/>
            <person name="Jhangiani S.N."/>
            <person name="Johnson B."/>
            <person name="Johnson Q."/>
            <person name="Joshi V."/>
            <person name="Kalu J.B."/>
            <person name="Kam C."/>
            <person name="Kashfia A."/>
            <person name="Keebler J."/>
            <person name="Kisamo H."/>
            <person name="Kovar C.L."/>
            <person name="Lago L.A."/>
            <person name="Lai C.-Y."/>
            <person name="Laidlaw J."/>
            <person name="Lara F."/>
            <person name="Le T.-K."/>
            <person name="Lee S.L."/>
            <person name="Legall F.H."/>
            <person name="Lemon S.J."/>
            <person name="Lewis L.R."/>
            <person name="Li B."/>
            <person name="Liu Y."/>
            <person name="Liu Y.-S."/>
            <person name="Lopez J."/>
            <person name="Lozado R.J."/>
            <person name="Lu J."/>
            <person name="Madu R.C."/>
            <person name="Maheshwari M."/>
            <person name="Maheshwari R."/>
            <person name="Malloy K."/>
            <person name="Martinez E."/>
            <person name="Mathew T."/>
            <person name="Mercado I.C."/>
            <person name="Mercado C."/>
            <person name="Meyer B."/>
            <person name="Montgomery K."/>
            <person name="Morgan M.B."/>
            <person name="Munidasa M."/>
            <person name="Nazareth L.V."/>
            <person name="Nelson J."/>
            <person name="Ng B.M."/>
            <person name="Nguyen N.B."/>
            <person name="Nguyen P.Q."/>
            <person name="Nguyen T."/>
            <person name="Obregon M."/>
            <person name="Okwuonu G.O."/>
            <person name="Onwere C.G."/>
            <person name="Orozco G."/>
            <person name="Parra A."/>
            <person name="Patel S."/>
            <person name="Patil S."/>
            <person name="Perez A."/>
            <person name="Perez Y."/>
            <person name="Pham C."/>
            <person name="Primus E.L."/>
            <person name="Pu L.-L."/>
            <person name="Puazo M."/>
            <person name="Qin X."/>
            <person name="Quiroz J.B."/>
            <person name="Reese J."/>
            <person name="Richards S."/>
            <person name="Rives C.M."/>
            <person name="Robberts R."/>
            <person name="Ruiz S.J."/>
            <person name="Ruiz M.J."/>
            <person name="Santibanez J."/>
            <person name="Schneider B.W."/>
            <person name="Sisson I."/>
            <person name="Smith M."/>
            <person name="Sodergren E."/>
            <person name="Song X.-Z."/>
            <person name="Song B.B."/>
            <person name="Summersgill H."/>
            <person name="Thelus R."/>
            <person name="Thornton R.D."/>
            <person name="Trejos Z.Y."/>
            <person name="Usmani K."/>
            <person name="Vattathil S."/>
            <person name="Villasana D."/>
            <person name="Walker D.L."/>
            <person name="Wang S."/>
            <person name="Wang K."/>
            <person name="White C.S."/>
            <person name="Williams A.C."/>
            <person name="Williamson J."/>
            <person name="Wilson K."/>
            <person name="Woghiren I.O."/>
            <person name="Woodworth J.R."/>
            <person name="Worley K.C."/>
            <person name="Wright R.A."/>
            <person name="Wu W."/>
            <person name="Young L."/>
            <person name="Zhang L."/>
            <person name="Zhang J."/>
            <person name="Zhu Y."/>
            <person name="Muzny D.M."/>
            <person name="Weinstock G."/>
            <person name="Gibbs R.A."/>
        </authorList>
    </citation>
    <scope>NUCLEOTIDE SEQUENCE [LARGE SCALE GENOMIC DNA]</scope>
    <source>
        <strain evidence="3">LSR1</strain>
    </source>
</reference>
<dbReference type="KEGG" id="api:115033304"/>
<keyword evidence="3" id="KW-1185">Reference proteome</keyword>
<dbReference type="GO" id="GO:0003676">
    <property type="term" value="F:nucleic acid binding"/>
    <property type="evidence" value="ECO:0007669"/>
    <property type="project" value="InterPro"/>
</dbReference>
<evidence type="ECO:0000313" key="3">
    <source>
        <dbReference type="Proteomes" id="UP000007819"/>
    </source>
</evidence>
<dbReference type="InterPro" id="IPR001584">
    <property type="entry name" value="Integrase_cat-core"/>
</dbReference>
<dbReference type="OrthoDB" id="2499658at2759"/>
<accession>A0A8R2NK25</accession>
<dbReference type="InterPro" id="IPR012337">
    <property type="entry name" value="RNaseH-like_sf"/>
</dbReference>
<dbReference type="PROSITE" id="PS50994">
    <property type="entry name" value="INTEGRASE"/>
    <property type="match status" value="1"/>
</dbReference>
<evidence type="ECO:0000259" key="1">
    <source>
        <dbReference type="PROSITE" id="PS50994"/>
    </source>
</evidence>
<dbReference type="SUPFAM" id="SSF53098">
    <property type="entry name" value="Ribonuclease H-like"/>
    <property type="match status" value="1"/>
</dbReference>